<dbReference type="OrthoDB" id="3399at2759"/>
<evidence type="ECO:0000256" key="2">
    <source>
        <dbReference type="ARBA" id="ARBA00012513"/>
    </source>
</evidence>
<evidence type="ECO:0000313" key="12">
    <source>
        <dbReference type="EMBL" id="GBM21643.1"/>
    </source>
</evidence>
<evidence type="ECO:0000256" key="6">
    <source>
        <dbReference type="ARBA" id="ARBA00022741"/>
    </source>
</evidence>
<dbReference type="InterPro" id="IPR022495">
    <property type="entry name" value="Bud32"/>
</dbReference>
<dbReference type="NCBIfam" id="TIGR03724">
    <property type="entry name" value="arch_bud32"/>
    <property type="match status" value="1"/>
</dbReference>
<reference evidence="12 13" key="1">
    <citation type="journal article" date="2019" name="Sci. Rep.">
        <title>Orb-weaving spider Araneus ventricosus genome elucidates the spidroin gene catalogue.</title>
        <authorList>
            <person name="Kono N."/>
            <person name="Nakamura H."/>
            <person name="Ohtoshi R."/>
            <person name="Moran D.A.P."/>
            <person name="Shinohara A."/>
            <person name="Yoshida Y."/>
            <person name="Fujiwara M."/>
            <person name="Mori M."/>
            <person name="Tomita M."/>
            <person name="Arakawa K."/>
        </authorList>
    </citation>
    <scope>NUCLEOTIDE SEQUENCE [LARGE SCALE GENOMIC DNA]</scope>
</reference>
<evidence type="ECO:0000256" key="8">
    <source>
        <dbReference type="ARBA" id="ARBA00022840"/>
    </source>
</evidence>
<dbReference type="InterPro" id="IPR011009">
    <property type="entry name" value="Kinase-like_dom_sf"/>
</dbReference>
<dbReference type="Gene3D" id="1.10.510.10">
    <property type="entry name" value="Transferase(Phosphotransferase) domain 1"/>
    <property type="match status" value="1"/>
</dbReference>
<evidence type="ECO:0000313" key="13">
    <source>
        <dbReference type="Proteomes" id="UP000499080"/>
    </source>
</evidence>
<accession>A0A4Y2DXN8</accession>
<dbReference type="SMART" id="SM00220">
    <property type="entry name" value="S_TKc"/>
    <property type="match status" value="1"/>
</dbReference>
<dbReference type="EMBL" id="BGPR01000464">
    <property type="protein sequence ID" value="GBM21643.1"/>
    <property type="molecule type" value="Genomic_DNA"/>
</dbReference>
<evidence type="ECO:0000256" key="10">
    <source>
        <dbReference type="ARBA" id="ARBA00048679"/>
    </source>
</evidence>
<sequence>MDQNNTFDHVFTYNLSNNLSLKQNFQLISQGSEAKVYKGEFLGKPSILKERFVKKYRHPELDKSLTCERIRAEVRALNKCHEAGIKCPAVYFADLESRCIILQEITNSITVKEYLKSILENQDSIEIDTLSPLARKIGSSIAKMHKNELVHGDITTSNILLKTDKLNEFSSADDYEVYFIDFGLAKRDIVAEDKAIDLYVLERVISSSHPNADKFYTAILGEYMRVPGNQSKAVADKLEEVRARGRKRTMVG</sequence>
<evidence type="ECO:0000256" key="9">
    <source>
        <dbReference type="ARBA" id="ARBA00047899"/>
    </source>
</evidence>
<dbReference type="FunFam" id="3.30.200.20:FF:000201">
    <property type="entry name" value="TP53-regulating kinase isoform X1"/>
    <property type="match status" value="1"/>
</dbReference>
<keyword evidence="4" id="KW-0808">Transferase</keyword>
<keyword evidence="13" id="KW-1185">Reference proteome</keyword>
<dbReference type="InterPro" id="IPR000719">
    <property type="entry name" value="Prot_kinase_dom"/>
</dbReference>
<dbReference type="PROSITE" id="PS00109">
    <property type="entry name" value="PROTEIN_KINASE_TYR"/>
    <property type="match status" value="1"/>
</dbReference>
<evidence type="ECO:0000256" key="3">
    <source>
        <dbReference type="ARBA" id="ARBA00022527"/>
    </source>
</evidence>
<evidence type="ECO:0000256" key="7">
    <source>
        <dbReference type="ARBA" id="ARBA00022777"/>
    </source>
</evidence>
<dbReference type="PANTHER" id="PTHR12209">
    <property type="entry name" value="NON-SPECIFIC SERINE/THREONINE PROTEIN KINASE"/>
    <property type="match status" value="1"/>
</dbReference>
<comment type="catalytic activity">
    <reaction evidence="10">
        <text>L-seryl-[protein] + ATP = O-phospho-L-seryl-[protein] + ADP + H(+)</text>
        <dbReference type="Rhea" id="RHEA:17989"/>
        <dbReference type="Rhea" id="RHEA-COMP:9863"/>
        <dbReference type="Rhea" id="RHEA-COMP:11604"/>
        <dbReference type="ChEBI" id="CHEBI:15378"/>
        <dbReference type="ChEBI" id="CHEBI:29999"/>
        <dbReference type="ChEBI" id="CHEBI:30616"/>
        <dbReference type="ChEBI" id="CHEBI:83421"/>
        <dbReference type="ChEBI" id="CHEBI:456216"/>
        <dbReference type="EC" id="2.7.11.1"/>
    </reaction>
</comment>
<comment type="caution">
    <text evidence="12">The sequence shown here is derived from an EMBL/GenBank/DDBJ whole genome shotgun (WGS) entry which is preliminary data.</text>
</comment>
<organism evidence="12 13">
    <name type="scientific">Araneus ventricosus</name>
    <name type="common">Orbweaver spider</name>
    <name type="synonym">Epeira ventricosa</name>
    <dbReference type="NCBI Taxonomy" id="182803"/>
    <lineage>
        <taxon>Eukaryota</taxon>
        <taxon>Metazoa</taxon>
        <taxon>Ecdysozoa</taxon>
        <taxon>Arthropoda</taxon>
        <taxon>Chelicerata</taxon>
        <taxon>Arachnida</taxon>
        <taxon>Araneae</taxon>
        <taxon>Araneomorphae</taxon>
        <taxon>Entelegynae</taxon>
        <taxon>Araneoidea</taxon>
        <taxon>Araneidae</taxon>
        <taxon>Araneus</taxon>
    </lineage>
</organism>
<dbReference type="GO" id="GO:0005634">
    <property type="term" value="C:nucleus"/>
    <property type="evidence" value="ECO:0007669"/>
    <property type="project" value="TreeGrafter"/>
</dbReference>
<evidence type="ECO:0000259" key="11">
    <source>
        <dbReference type="PROSITE" id="PS50011"/>
    </source>
</evidence>
<dbReference type="GO" id="GO:0008033">
    <property type="term" value="P:tRNA processing"/>
    <property type="evidence" value="ECO:0007669"/>
    <property type="project" value="UniProtKB-KW"/>
</dbReference>
<dbReference type="PROSITE" id="PS50011">
    <property type="entry name" value="PROTEIN_KINASE_DOM"/>
    <property type="match status" value="1"/>
</dbReference>
<dbReference type="GO" id="GO:0070525">
    <property type="term" value="P:tRNA threonylcarbamoyladenosine metabolic process"/>
    <property type="evidence" value="ECO:0007669"/>
    <property type="project" value="TreeGrafter"/>
</dbReference>
<dbReference type="PANTHER" id="PTHR12209:SF0">
    <property type="entry name" value="EKC_KEOPS COMPLEX SUBUNIT TP53RK"/>
    <property type="match status" value="1"/>
</dbReference>
<name>A0A4Y2DXN8_ARAVE</name>
<evidence type="ECO:0000256" key="4">
    <source>
        <dbReference type="ARBA" id="ARBA00022679"/>
    </source>
</evidence>
<keyword evidence="7" id="KW-0418">Kinase</keyword>
<dbReference type="GO" id="GO:0000408">
    <property type="term" value="C:EKC/KEOPS complex"/>
    <property type="evidence" value="ECO:0007669"/>
    <property type="project" value="TreeGrafter"/>
</dbReference>
<keyword evidence="3" id="KW-0723">Serine/threonine-protein kinase</keyword>
<comment type="similarity">
    <text evidence="1">Belongs to the protein kinase superfamily. BUD32 family.</text>
</comment>
<comment type="catalytic activity">
    <reaction evidence="9">
        <text>L-threonyl-[protein] + ATP = O-phospho-L-threonyl-[protein] + ADP + H(+)</text>
        <dbReference type="Rhea" id="RHEA:46608"/>
        <dbReference type="Rhea" id="RHEA-COMP:11060"/>
        <dbReference type="Rhea" id="RHEA-COMP:11605"/>
        <dbReference type="ChEBI" id="CHEBI:15378"/>
        <dbReference type="ChEBI" id="CHEBI:30013"/>
        <dbReference type="ChEBI" id="CHEBI:30616"/>
        <dbReference type="ChEBI" id="CHEBI:61977"/>
        <dbReference type="ChEBI" id="CHEBI:456216"/>
        <dbReference type="EC" id="2.7.11.1"/>
    </reaction>
</comment>
<evidence type="ECO:0000256" key="5">
    <source>
        <dbReference type="ARBA" id="ARBA00022694"/>
    </source>
</evidence>
<dbReference type="InterPro" id="IPR008266">
    <property type="entry name" value="Tyr_kinase_AS"/>
</dbReference>
<dbReference type="GO" id="GO:0004674">
    <property type="term" value="F:protein serine/threonine kinase activity"/>
    <property type="evidence" value="ECO:0007669"/>
    <property type="project" value="UniProtKB-KW"/>
</dbReference>
<dbReference type="AlphaFoldDB" id="A0A4Y2DXN8"/>
<keyword evidence="5" id="KW-0819">tRNA processing</keyword>
<gene>
    <name evidence="12" type="primary">TP53RK</name>
    <name evidence="12" type="ORF">AVEN_250741_1</name>
</gene>
<dbReference type="GO" id="GO:0005829">
    <property type="term" value="C:cytosol"/>
    <property type="evidence" value="ECO:0007669"/>
    <property type="project" value="TreeGrafter"/>
</dbReference>
<feature type="domain" description="Protein kinase" evidence="11">
    <location>
        <begin position="22"/>
        <end position="252"/>
    </location>
</feature>
<protein>
    <recommendedName>
        <fullName evidence="2">non-specific serine/threonine protein kinase</fullName>
        <ecNumber evidence="2">2.7.11.1</ecNumber>
    </recommendedName>
</protein>
<dbReference type="Proteomes" id="UP000499080">
    <property type="component" value="Unassembled WGS sequence"/>
</dbReference>
<keyword evidence="8" id="KW-0067">ATP-binding</keyword>
<dbReference type="Pfam" id="PF06293">
    <property type="entry name" value="Kdo"/>
    <property type="match status" value="1"/>
</dbReference>
<proteinExistence type="inferred from homology"/>
<keyword evidence="6" id="KW-0547">Nucleotide-binding</keyword>
<dbReference type="Gene3D" id="3.30.200.20">
    <property type="entry name" value="Phosphorylase Kinase, domain 1"/>
    <property type="match status" value="1"/>
</dbReference>
<dbReference type="SUPFAM" id="SSF56112">
    <property type="entry name" value="Protein kinase-like (PK-like)"/>
    <property type="match status" value="1"/>
</dbReference>
<evidence type="ECO:0000256" key="1">
    <source>
        <dbReference type="ARBA" id="ARBA00010630"/>
    </source>
</evidence>
<dbReference type="GO" id="GO:0005524">
    <property type="term" value="F:ATP binding"/>
    <property type="evidence" value="ECO:0007669"/>
    <property type="project" value="UniProtKB-KW"/>
</dbReference>
<dbReference type="EC" id="2.7.11.1" evidence="2"/>